<evidence type="ECO:0000313" key="1">
    <source>
        <dbReference type="EMBL" id="PNR26123.1"/>
    </source>
</evidence>
<organism evidence="1">
    <name type="scientific">Physcomitrium patens</name>
    <name type="common">Spreading-leaved earth moss</name>
    <name type="synonym">Physcomitrella patens</name>
    <dbReference type="NCBI Taxonomy" id="3218"/>
    <lineage>
        <taxon>Eukaryota</taxon>
        <taxon>Viridiplantae</taxon>
        <taxon>Streptophyta</taxon>
        <taxon>Embryophyta</taxon>
        <taxon>Bryophyta</taxon>
        <taxon>Bryophytina</taxon>
        <taxon>Bryopsida</taxon>
        <taxon>Funariidae</taxon>
        <taxon>Funariales</taxon>
        <taxon>Funariaceae</taxon>
        <taxon>Physcomitrium</taxon>
    </lineage>
</organism>
<protein>
    <submittedName>
        <fullName evidence="1">Uncharacterized protein</fullName>
    </submittedName>
</protein>
<dbReference type="EMBL" id="ABEU02000034">
    <property type="protein sequence ID" value="PNR26123.1"/>
    <property type="molecule type" value="Genomic_DNA"/>
</dbReference>
<comment type="caution">
    <text evidence="1">The sequence shown here is derived from an EMBL/GenBank/DDBJ whole genome shotgun (WGS) entry which is preliminary data.</text>
</comment>
<proteinExistence type="predicted"/>
<dbReference type="InParanoid" id="A0A2K1IA14"/>
<reference evidence="1" key="2">
    <citation type="journal article" date="2018" name="Plant J.">
        <title>The Physcomitrella patens chromosome-scale assembly reveals moss genome structure and evolution.</title>
        <authorList>
            <person name="Lang D."/>
            <person name="Ullrich K.K."/>
            <person name="Murat F."/>
            <person name="Fuchs J."/>
            <person name="Jenkins J."/>
            <person name="Haas F.B."/>
            <person name="Piednoel M."/>
            <person name="Gundlach H."/>
            <person name="Van Bel M."/>
            <person name="Meyberg R."/>
            <person name="Vives C."/>
            <person name="Morata J."/>
            <person name="Symeonidi A."/>
            <person name="Hiss M."/>
            <person name="Muchero W."/>
            <person name="Kamisugi Y."/>
            <person name="Saleh O."/>
            <person name="Blanc G."/>
            <person name="Decker E.L."/>
            <person name="van Gessel N."/>
            <person name="Grimwood J."/>
            <person name="Hayes R.D."/>
            <person name="Graham S.W."/>
            <person name="Gunter L.E."/>
            <person name="McDaniel S.F."/>
            <person name="Hoernstein S.N.W."/>
            <person name="Larsson A."/>
            <person name="Li F.W."/>
            <person name="Perroud P.F."/>
            <person name="Phillips J."/>
            <person name="Ranjan P."/>
            <person name="Rokshar D.S."/>
            <person name="Rothfels C.J."/>
            <person name="Schneider L."/>
            <person name="Shu S."/>
            <person name="Stevenson D.W."/>
            <person name="Thummler F."/>
            <person name="Tillich M."/>
            <person name="Villarreal Aguilar J.C."/>
            <person name="Widiez T."/>
            <person name="Wong G.K."/>
            <person name="Wymore A."/>
            <person name="Zhang Y."/>
            <person name="Zimmer A.D."/>
            <person name="Quatrano R.S."/>
            <person name="Mayer K.F.X."/>
            <person name="Goodstein D."/>
            <person name="Casacuberta J.M."/>
            <person name="Vandepoele K."/>
            <person name="Reski R."/>
            <person name="Cuming A.C."/>
            <person name="Tuskan G.A."/>
            <person name="Maumus F."/>
            <person name="Salse J."/>
            <person name="Schmutz J."/>
            <person name="Rensing S.A."/>
        </authorList>
    </citation>
    <scope>NUCLEOTIDE SEQUENCE [LARGE SCALE GENOMIC DNA]</scope>
</reference>
<name>A0A2K1IA14_PHYPA</name>
<accession>A0A2K1IA14</accession>
<reference evidence="1" key="1">
    <citation type="journal article" date="2008" name="Science">
        <title>The Physcomitrella genome reveals evolutionary insights into the conquest of land by plants.</title>
        <authorList>
            <person name="Rensing S."/>
            <person name="Lang D."/>
            <person name="Zimmer A."/>
            <person name="Terry A."/>
            <person name="Salamov A."/>
            <person name="Shapiro H."/>
            <person name="Nishiyama T."/>
            <person name="Perroud P.-F."/>
            <person name="Lindquist E."/>
            <person name="Kamisugi Y."/>
            <person name="Tanahashi T."/>
            <person name="Sakakibara K."/>
            <person name="Fujita T."/>
            <person name="Oishi K."/>
            <person name="Shin-I T."/>
            <person name="Kuroki Y."/>
            <person name="Toyoda A."/>
            <person name="Suzuki Y."/>
            <person name="Hashimoto A."/>
            <person name="Yamaguchi K."/>
            <person name="Sugano A."/>
            <person name="Kohara Y."/>
            <person name="Fujiyama A."/>
            <person name="Anterola A."/>
            <person name="Aoki S."/>
            <person name="Ashton N."/>
            <person name="Barbazuk W.B."/>
            <person name="Barker E."/>
            <person name="Bennetzen J."/>
            <person name="Bezanilla M."/>
            <person name="Blankenship R."/>
            <person name="Cho S.H."/>
            <person name="Dutcher S."/>
            <person name="Estelle M."/>
            <person name="Fawcett J.A."/>
            <person name="Gundlach H."/>
            <person name="Hanada K."/>
            <person name="Heyl A."/>
            <person name="Hicks K.A."/>
            <person name="Hugh J."/>
            <person name="Lohr M."/>
            <person name="Mayer K."/>
            <person name="Melkozernov A."/>
            <person name="Murata T."/>
            <person name="Nelson D."/>
            <person name="Pils B."/>
            <person name="Prigge M."/>
            <person name="Reiss B."/>
            <person name="Renner T."/>
            <person name="Rombauts S."/>
            <person name="Rushton P."/>
            <person name="Sanderfoot A."/>
            <person name="Schween G."/>
            <person name="Shiu S.-H."/>
            <person name="Stueber K."/>
            <person name="Theodoulou F.L."/>
            <person name="Tu H."/>
            <person name="Van de Peer Y."/>
            <person name="Verrier P.J."/>
            <person name="Waters E."/>
            <person name="Wood A."/>
            <person name="Yang L."/>
            <person name="Cove D."/>
            <person name="Cuming A."/>
            <person name="Hasebe M."/>
            <person name="Lucas S."/>
            <person name="Mishler D.B."/>
            <person name="Reski R."/>
            <person name="Grigoriev I."/>
            <person name="Quatrano R.S."/>
            <person name="Boore J.L."/>
        </authorList>
    </citation>
    <scope>NUCLEOTIDE SEQUENCE [LARGE SCALE GENOMIC DNA]</scope>
</reference>
<gene>
    <name evidence="1" type="ORF">PHYPA_031109</name>
</gene>
<dbReference type="AlphaFoldDB" id="A0A2K1IA14"/>
<sequence length="21" mass="2896">MSVCREYYFIIRYEFYFFQYK</sequence>